<name>A0A212CQR8_CEREH</name>
<evidence type="ECO:0000313" key="2">
    <source>
        <dbReference type="Proteomes" id="UP000242450"/>
    </source>
</evidence>
<keyword evidence="2" id="KW-1185">Reference proteome</keyword>
<dbReference type="AlphaFoldDB" id="A0A212CQR8"/>
<organism evidence="1 2">
    <name type="scientific">Cervus elaphus hippelaphus</name>
    <name type="common">European red deer</name>
    <dbReference type="NCBI Taxonomy" id="46360"/>
    <lineage>
        <taxon>Eukaryota</taxon>
        <taxon>Metazoa</taxon>
        <taxon>Chordata</taxon>
        <taxon>Craniata</taxon>
        <taxon>Vertebrata</taxon>
        <taxon>Euteleostomi</taxon>
        <taxon>Mammalia</taxon>
        <taxon>Eutheria</taxon>
        <taxon>Laurasiatheria</taxon>
        <taxon>Artiodactyla</taxon>
        <taxon>Ruminantia</taxon>
        <taxon>Pecora</taxon>
        <taxon>Cervidae</taxon>
        <taxon>Cervinae</taxon>
        <taxon>Cervus</taxon>
    </lineage>
</organism>
<protein>
    <submittedName>
        <fullName evidence="1">Uncharacterized protein</fullName>
    </submittedName>
</protein>
<dbReference type="Proteomes" id="UP000242450">
    <property type="component" value="Chromosome 14"/>
</dbReference>
<reference evidence="1 2" key="1">
    <citation type="journal article" date="2018" name="Mol. Genet. Genomics">
        <title>The red deer Cervus elaphus genome CerEla1.0: sequencing, annotating, genes, and chromosomes.</title>
        <authorList>
            <person name="Bana N.A."/>
            <person name="Nyiri A."/>
            <person name="Nagy J."/>
            <person name="Frank K."/>
            <person name="Nagy T."/>
            <person name="Steger V."/>
            <person name="Schiller M."/>
            <person name="Lakatos P."/>
            <person name="Sugar L."/>
            <person name="Horn P."/>
            <person name="Barta E."/>
            <person name="Orosz L."/>
        </authorList>
    </citation>
    <scope>NUCLEOTIDE SEQUENCE [LARGE SCALE GENOMIC DNA]</scope>
    <source>
        <strain evidence="1">Hungarian</strain>
    </source>
</reference>
<dbReference type="EMBL" id="MKHE01000014">
    <property type="protein sequence ID" value="OWK08377.1"/>
    <property type="molecule type" value="Genomic_DNA"/>
</dbReference>
<accession>A0A212CQR8</accession>
<gene>
    <name evidence="1" type="ORF">Celaphus_00011226</name>
</gene>
<sequence>MEGYPSLKWLRRLHALCACFLNTIWRRDNSVTFAAQDGDLAAGEIELPGMLCSRAARPRV</sequence>
<comment type="caution">
    <text evidence="1">The sequence shown here is derived from an EMBL/GenBank/DDBJ whole genome shotgun (WGS) entry which is preliminary data.</text>
</comment>
<proteinExistence type="predicted"/>
<evidence type="ECO:0000313" key="1">
    <source>
        <dbReference type="EMBL" id="OWK08377.1"/>
    </source>
</evidence>